<dbReference type="Proteomes" id="UP001237156">
    <property type="component" value="Unassembled WGS sequence"/>
</dbReference>
<evidence type="ECO:0000313" key="2">
    <source>
        <dbReference type="Proteomes" id="UP001237156"/>
    </source>
</evidence>
<protein>
    <submittedName>
        <fullName evidence="1">Uncharacterized protein</fullName>
    </submittedName>
</protein>
<sequence length="41" mass="4606">MNYLAQQAVKFTTLLTAPAIYVPLDELRQRVAGRKKPDACD</sequence>
<dbReference type="RefSeq" id="WP_279524905.1">
    <property type="nucleotide sequence ID" value="NZ_JARVII010000024.1"/>
</dbReference>
<name>A0AAW6RQY8_9BURK</name>
<keyword evidence="2" id="KW-1185">Reference proteome</keyword>
<dbReference type="EMBL" id="JARVII010000024">
    <property type="protein sequence ID" value="MDG9700120.1"/>
    <property type="molecule type" value="Genomic_DNA"/>
</dbReference>
<comment type="caution">
    <text evidence="1">The sequence shown here is derived from an EMBL/GenBank/DDBJ whole genome shotgun (WGS) entry which is preliminary data.</text>
</comment>
<reference evidence="1 2" key="1">
    <citation type="submission" date="2023-04" db="EMBL/GenBank/DDBJ databases">
        <title>Ottowia paracancer sp. nov., isolated from human stomach.</title>
        <authorList>
            <person name="Song Y."/>
        </authorList>
    </citation>
    <scope>NUCLEOTIDE SEQUENCE [LARGE SCALE GENOMIC DNA]</scope>
    <source>
        <strain evidence="1 2">10c7w1</strain>
    </source>
</reference>
<evidence type="ECO:0000313" key="1">
    <source>
        <dbReference type="EMBL" id="MDG9700120.1"/>
    </source>
</evidence>
<organism evidence="1 2">
    <name type="scientific">Ottowia cancrivicina</name>
    <dbReference type="NCBI Taxonomy" id="3040346"/>
    <lineage>
        <taxon>Bacteria</taxon>
        <taxon>Pseudomonadati</taxon>
        <taxon>Pseudomonadota</taxon>
        <taxon>Betaproteobacteria</taxon>
        <taxon>Burkholderiales</taxon>
        <taxon>Comamonadaceae</taxon>
        <taxon>Ottowia</taxon>
    </lineage>
</organism>
<proteinExistence type="predicted"/>
<accession>A0AAW6RQY8</accession>
<dbReference type="AlphaFoldDB" id="A0AAW6RQY8"/>
<gene>
    <name evidence="1" type="ORF">QB898_10450</name>
</gene>